<evidence type="ECO:0000256" key="1">
    <source>
        <dbReference type="SAM" id="MobiDB-lite"/>
    </source>
</evidence>
<dbReference type="Proteomes" id="UP000030665">
    <property type="component" value="Unassembled WGS sequence"/>
</dbReference>
<feature type="region of interest" description="Disordered" evidence="1">
    <location>
        <begin position="1"/>
        <end position="21"/>
    </location>
</feature>
<feature type="compositionally biased region" description="Basic residues" evidence="1">
    <location>
        <begin position="1"/>
        <end position="12"/>
    </location>
</feature>
<proteinExistence type="predicted"/>
<feature type="non-terminal residue" evidence="2">
    <location>
        <position position="138"/>
    </location>
</feature>
<dbReference type="STRING" id="36087.A0A077ZIA3"/>
<gene>
    <name evidence="2" type="ORF">TTRE_0000786501</name>
</gene>
<name>A0A077ZIA3_TRITR</name>
<reference evidence="2" key="2">
    <citation type="submission" date="2014-03" db="EMBL/GenBank/DDBJ databases">
        <title>The whipworm genome and dual-species transcriptomics of an intimate host-pathogen interaction.</title>
        <authorList>
            <person name="Foth B.J."/>
            <person name="Tsai I.J."/>
            <person name="Reid A.J."/>
            <person name="Bancroft A.J."/>
            <person name="Nichol S."/>
            <person name="Tracey A."/>
            <person name="Holroyd N."/>
            <person name="Cotton J.A."/>
            <person name="Stanley E.J."/>
            <person name="Zarowiecki M."/>
            <person name="Liu J.Z."/>
            <person name="Huckvale T."/>
            <person name="Cooper P.J."/>
            <person name="Grencis R.K."/>
            <person name="Berriman M."/>
        </authorList>
    </citation>
    <scope>NUCLEOTIDE SEQUENCE [LARGE SCALE GENOMIC DNA]</scope>
</reference>
<sequence length="138" mass="15457">MTPRTAWRRRRPPCGARDAALSRPRLADEVTSLMMRDPAPAIEALTDGISMDKSLDLRLIPEYDGTAKQSIAEWLEKVELVCKLRGIDNIAEVIPLRLTDGAFAVYLQLSDDERKSPPRLKDALLAAFAVDPYDAYEE</sequence>
<protein>
    <submittedName>
        <fullName evidence="2">Uncharacterized protein</fullName>
    </submittedName>
</protein>
<evidence type="ECO:0000313" key="2">
    <source>
        <dbReference type="EMBL" id="CDW59529.1"/>
    </source>
</evidence>
<dbReference type="EMBL" id="HG806624">
    <property type="protein sequence ID" value="CDW59529.1"/>
    <property type="molecule type" value="Genomic_DNA"/>
</dbReference>
<keyword evidence="3" id="KW-1185">Reference proteome</keyword>
<reference evidence="2" key="1">
    <citation type="submission" date="2014-01" db="EMBL/GenBank/DDBJ databases">
        <authorList>
            <person name="Aslett M."/>
        </authorList>
    </citation>
    <scope>NUCLEOTIDE SEQUENCE</scope>
</reference>
<evidence type="ECO:0000313" key="3">
    <source>
        <dbReference type="Proteomes" id="UP000030665"/>
    </source>
</evidence>
<dbReference type="AlphaFoldDB" id="A0A077ZIA3"/>
<dbReference type="OrthoDB" id="5919852at2759"/>
<organism evidence="2 3">
    <name type="scientific">Trichuris trichiura</name>
    <name type="common">Whipworm</name>
    <name type="synonym">Trichocephalus trichiurus</name>
    <dbReference type="NCBI Taxonomy" id="36087"/>
    <lineage>
        <taxon>Eukaryota</taxon>
        <taxon>Metazoa</taxon>
        <taxon>Ecdysozoa</taxon>
        <taxon>Nematoda</taxon>
        <taxon>Enoplea</taxon>
        <taxon>Dorylaimia</taxon>
        <taxon>Trichinellida</taxon>
        <taxon>Trichuridae</taxon>
        <taxon>Trichuris</taxon>
    </lineage>
</organism>
<accession>A0A077ZIA3</accession>